<dbReference type="RefSeq" id="WP_024100150.1">
    <property type="nucleotide sequence ID" value="NC_023144.1"/>
</dbReference>
<dbReference type="GeneID" id="29939976"/>
<organism evidence="1 2">
    <name type="scientific">Rhodococcus pyridinivorans SB3094</name>
    <dbReference type="NCBI Taxonomy" id="1435356"/>
    <lineage>
        <taxon>Bacteria</taxon>
        <taxon>Bacillati</taxon>
        <taxon>Actinomycetota</taxon>
        <taxon>Actinomycetes</taxon>
        <taxon>Mycobacteriales</taxon>
        <taxon>Nocardiaceae</taxon>
        <taxon>Rhodococcus</taxon>
    </lineage>
</organism>
<sequence length="197" mass="21982">MFGRISERAITQLESVLVMPNTLVSKEAAEEQQTAIAADVQQILYASAMVSKFLWPILDKKKEKEKAFATARGARLRELLGIDTDDRTHPLNSREVRDSIEHYDERLDAFVAKDYNTFVFNDWTIGSAATIETFGTDNSSPLIRVIDRDNLVIRHLGRDRAVPEYTGGQASVIDLKAQNAALQDLCRTAAKILDEGA</sequence>
<dbReference type="KEGG" id="rpy:Y013_24670"/>
<dbReference type="AlphaFoldDB" id="V9XPH9"/>
<proteinExistence type="predicted"/>
<evidence type="ECO:0000313" key="1">
    <source>
        <dbReference type="EMBL" id="AHD23989.1"/>
    </source>
</evidence>
<gene>
    <name evidence="1" type="ORF">Y013_24670</name>
</gene>
<protein>
    <submittedName>
        <fullName evidence="1">Uncharacterized protein</fullName>
    </submittedName>
</protein>
<dbReference type="HOGENOM" id="CLU_1383224_0_0_11"/>
<keyword evidence="1" id="KW-0614">Plasmid</keyword>
<dbReference type="PATRIC" id="fig|1435356.3.peg.4975"/>
<evidence type="ECO:0000313" key="2">
    <source>
        <dbReference type="Proteomes" id="UP000018781"/>
    </source>
</evidence>
<geneLocation type="plasmid" evidence="2">
    <name>1</name>
</geneLocation>
<accession>V9XPH9</accession>
<dbReference type="EMBL" id="CP006997">
    <property type="protein sequence ID" value="AHD23989.1"/>
    <property type="molecule type" value="Genomic_DNA"/>
</dbReference>
<dbReference type="Proteomes" id="UP000018781">
    <property type="component" value="Plasmid unnamed"/>
</dbReference>
<name>V9XPH9_9NOCA</name>
<reference evidence="1 2" key="1">
    <citation type="journal article" date="2014" name="Genome Announc.">
        <title>Complete Genome of Rhodococcus pyridinivorans SB3094, a Methyl-Ethyl-Ketone-Degrading Bacterium Used for Bioaugmentation.</title>
        <authorList>
            <person name="Dueholm M.S."/>
            <person name="Albertsen M."/>
            <person name="D'Imperio S."/>
            <person name="Tale V.P."/>
            <person name="Lewis D."/>
            <person name="Nielsen P.H."/>
            <person name="Nielsen J.L."/>
        </authorList>
    </citation>
    <scope>NUCLEOTIDE SEQUENCE [LARGE SCALE GENOMIC DNA]</scope>
    <source>
        <strain evidence="2">SB3094</strain>
        <plasmid evidence="2">1</plasmid>
    </source>
</reference>